<sequence length="177" mass="19528">MFLHHSVTAYAAAILLSFHSWASAQLDKPLINPPMPFDKIDQGLLDHLEPTFSTSDAWGGGWIPKDCKDIVEGNTLKATDVEVFNVHYSDCSEPWIMCHHKDSPVSKIDMIDLFGRMPVRMRSFVRHLVAMPGGQSAGSNGDNIQLFGTANVISIFVHETGHGLDSHAFPPDVTPFD</sequence>
<evidence type="ECO:0000256" key="1">
    <source>
        <dbReference type="SAM" id="SignalP"/>
    </source>
</evidence>
<proteinExistence type="predicted"/>
<accession>A0A9P8L780</accession>
<comment type="caution">
    <text evidence="2">The sequence shown here is derived from an EMBL/GenBank/DDBJ whole genome shotgun (WGS) entry which is preliminary data.</text>
</comment>
<feature type="non-terminal residue" evidence="2">
    <location>
        <position position="1"/>
    </location>
</feature>
<keyword evidence="3" id="KW-1185">Reference proteome</keyword>
<evidence type="ECO:0000313" key="2">
    <source>
        <dbReference type="EMBL" id="KAH0548026.1"/>
    </source>
</evidence>
<gene>
    <name evidence="2" type="ORF">GP486_008232</name>
</gene>
<feature type="chain" id="PRO_5040348633" evidence="1">
    <location>
        <begin position="25"/>
        <end position="177"/>
    </location>
</feature>
<name>A0A9P8L780_9PEZI</name>
<reference evidence="2" key="1">
    <citation type="submission" date="2021-03" db="EMBL/GenBank/DDBJ databases">
        <title>Comparative genomics and phylogenomic investigation of the class Geoglossomycetes provide insights into ecological specialization and systematics.</title>
        <authorList>
            <person name="Melie T."/>
            <person name="Pirro S."/>
            <person name="Miller A.N."/>
            <person name="Quandt A."/>
        </authorList>
    </citation>
    <scope>NUCLEOTIDE SEQUENCE</scope>
    <source>
        <strain evidence="2">CAQ_001_2017</strain>
    </source>
</reference>
<dbReference type="EMBL" id="JAGHQM010002930">
    <property type="protein sequence ID" value="KAH0548026.1"/>
    <property type="molecule type" value="Genomic_DNA"/>
</dbReference>
<protein>
    <submittedName>
        <fullName evidence="2">Uncharacterized protein</fullName>
    </submittedName>
</protein>
<keyword evidence="1" id="KW-0732">Signal</keyword>
<dbReference type="Proteomes" id="UP000750711">
    <property type="component" value="Unassembled WGS sequence"/>
</dbReference>
<dbReference type="AlphaFoldDB" id="A0A9P8L780"/>
<organism evidence="2 3">
    <name type="scientific">Trichoglossum hirsutum</name>
    <dbReference type="NCBI Taxonomy" id="265104"/>
    <lineage>
        <taxon>Eukaryota</taxon>
        <taxon>Fungi</taxon>
        <taxon>Dikarya</taxon>
        <taxon>Ascomycota</taxon>
        <taxon>Pezizomycotina</taxon>
        <taxon>Geoglossomycetes</taxon>
        <taxon>Geoglossales</taxon>
        <taxon>Geoglossaceae</taxon>
        <taxon>Trichoglossum</taxon>
    </lineage>
</organism>
<feature type="signal peptide" evidence="1">
    <location>
        <begin position="1"/>
        <end position="24"/>
    </location>
</feature>
<evidence type="ECO:0000313" key="3">
    <source>
        <dbReference type="Proteomes" id="UP000750711"/>
    </source>
</evidence>